<keyword evidence="18" id="KW-1185">Reference proteome</keyword>
<comment type="pathway">
    <text evidence="3">Hormone biosynthesis.</text>
</comment>
<comment type="similarity">
    <text evidence="4 16">Belongs to the cytochrome P450 family.</text>
</comment>
<comment type="cofactor">
    <cofactor evidence="1 15">
        <name>heme</name>
        <dbReference type="ChEBI" id="CHEBI:30413"/>
    </cofactor>
</comment>
<evidence type="ECO:0000256" key="2">
    <source>
        <dbReference type="ARBA" id="ARBA00004167"/>
    </source>
</evidence>
<dbReference type="AlphaFoldDB" id="A0AAN9RI88"/>
<dbReference type="GO" id="GO:0016705">
    <property type="term" value="F:oxidoreductase activity, acting on paired donors, with incorporation or reduction of molecular oxygen"/>
    <property type="evidence" value="ECO:0007669"/>
    <property type="project" value="InterPro"/>
</dbReference>
<keyword evidence="5 15" id="KW-0349">Heme</keyword>
<evidence type="ECO:0000256" key="1">
    <source>
        <dbReference type="ARBA" id="ARBA00001971"/>
    </source>
</evidence>
<dbReference type="GO" id="GO:0016125">
    <property type="term" value="P:sterol metabolic process"/>
    <property type="evidence" value="ECO:0007669"/>
    <property type="project" value="TreeGrafter"/>
</dbReference>
<evidence type="ECO:0000313" key="18">
    <source>
        <dbReference type="Proteomes" id="UP001374584"/>
    </source>
</evidence>
<dbReference type="GO" id="GO:0020037">
    <property type="term" value="F:heme binding"/>
    <property type="evidence" value="ECO:0007669"/>
    <property type="project" value="InterPro"/>
</dbReference>
<evidence type="ECO:0000256" key="16">
    <source>
        <dbReference type="RuleBase" id="RU000461"/>
    </source>
</evidence>
<dbReference type="InterPro" id="IPR002401">
    <property type="entry name" value="Cyt_P450_E_grp-I"/>
</dbReference>
<evidence type="ECO:0000313" key="17">
    <source>
        <dbReference type="EMBL" id="KAK7372484.1"/>
    </source>
</evidence>
<keyword evidence="10 15" id="KW-0408">Iron</keyword>
<evidence type="ECO:0000256" key="13">
    <source>
        <dbReference type="ARBA" id="ARBA00037910"/>
    </source>
</evidence>
<dbReference type="PANTHER" id="PTHR24286:SF44">
    <property type="entry name" value="3BETA,22ALPHA-DIHYDROXYSTEROID 3-DEHYDROGENASE"/>
    <property type="match status" value="1"/>
</dbReference>
<evidence type="ECO:0000256" key="7">
    <source>
        <dbReference type="ARBA" id="ARBA00022723"/>
    </source>
</evidence>
<dbReference type="InterPro" id="IPR036396">
    <property type="entry name" value="Cyt_P450_sf"/>
</dbReference>
<keyword evidence="12" id="KW-0472">Membrane</keyword>
<dbReference type="GO" id="GO:0016020">
    <property type="term" value="C:membrane"/>
    <property type="evidence" value="ECO:0007669"/>
    <property type="project" value="UniProtKB-SubCell"/>
</dbReference>
<name>A0AAN9RI88_PHACN</name>
<dbReference type="PANTHER" id="PTHR24286">
    <property type="entry name" value="CYTOCHROME P450 26"/>
    <property type="match status" value="1"/>
</dbReference>
<dbReference type="InterPro" id="IPR001128">
    <property type="entry name" value="Cyt_P450"/>
</dbReference>
<comment type="pathway">
    <text evidence="13">Plant hormone biosynthesis; brassinosteroid biosynthesis.</text>
</comment>
<keyword evidence="8" id="KW-1133">Transmembrane helix</keyword>
<proteinExistence type="inferred from homology"/>
<dbReference type="PRINTS" id="PR00463">
    <property type="entry name" value="EP450I"/>
</dbReference>
<accession>A0AAN9RI88</accession>
<dbReference type="SUPFAM" id="SSF48264">
    <property type="entry name" value="Cytochrome P450"/>
    <property type="match status" value="1"/>
</dbReference>
<keyword evidence="6" id="KW-0812">Transmembrane</keyword>
<dbReference type="GO" id="GO:0010268">
    <property type="term" value="P:brassinosteroid homeostasis"/>
    <property type="evidence" value="ECO:0007669"/>
    <property type="project" value="TreeGrafter"/>
</dbReference>
<evidence type="ECO:0000256" key="3">
    <source>
        <dbReference type="ARBA" id="ARBA00004972"/>
    </source>
</evidence>
<dbReference type="PROSITE" id="PS00086">
    <property type="entry name" value="CYTOCHROME_P450"/>
    <property type="match status" value="1"/>
</dbReference>
<comment type="pathway">
    <text evidence="14">Steroid biosynthesis.</text>
</comment>
<keyword evidence="7 15" id="KW-0479">Metal-binding</keyword>
<evidence type="ECO:0000256" key="6">
    <source>
        <dbReference type="ARBA" id="ARBA00022692"/>
    </source>
</evidence>
<dbReference type="GO" id="GO:0004497">
    <property type="term" value="F:monooxygenase activity"/>
    <property type="evidence" value="ECO:0007669"/>
    <property type="project" value="UniProtKB-KW"/>
</dbReference>
<evidence type="ECO:0000256" key="4">
    <source>
        <dbReference type="ARBA" id="ARBA00010617"/>
    </source>
</evidence>
<keyword evidence="9 16" id="KW-0560">Oxidoreductase</keyword>
<dbReference type="EMBL" id="JAYMYR010000003">
    <property type="protein sequence ID" value="KAK7372484.1"/>
    <property type="molecule type" value="Genomic_DNA"/>
</dbReference>
<dbReference type="CDD" id="cd11043">
    <property type="entry name" value="CYP90-like"/>
    <property type="match status" value="1"/>
</dbReference>
<evidence type="ECO:0000256" key="12">
    <source>
        <dbReference type="ARBA" id="ARBA00023136"/>
    </source>
</evidence>
<comment type="subcellular location">
    <subcellularLocation>
        <location evidence="2">Membrane</location>
        <topology evidence="2">Single-pass membrane protein</topology>
    </subcellularLocation>
</comment>
<evidence type="ECO:0000256" key="15">
    <source>
        <dbReference type="PIRSR" id="PIRSR602401-1"/>
    </source>
</evidence>
<evidence type="ECO:0000256" key="14">
    <source>
        <dbReference type="ARBA" id="ARBA00060577"/>
    </source>
</evidence>
<dbReference type="Pfam" id="PF00067">
    <property type="entry name" value="p450"/>
    <property type="match status" value="1"/>
</dbReference>
<evidence type="ECO:0000256" key="5">
    <source>
        <dbReference type="ARBA" id="ARBA00022617"/>
    </source>
</evidence>
<evidence type="ECO:0008006" key="19">
    <source>
        <dbReference type="Google" id="ProtNLM"/>
    </source>
</evidence>
<comment type="caution">
    <text evidence="17">The sequence shown here is derived from an EMBL/GenBank/DDBJ whole genome shotgun (WGS) entry which is preliminary data.</text>
</comment>
<reference evidence="17 18" key="1">
    <citation type="submission" date="2024-01" db="EMBL/GenBank/DDBJ databases">
        <title>The genomes of 5 underutilized Papilionoideae crops provide insights into root nodulation and disease resistanc.</title>
        <authorList>
            <person name="Jiang F."/>
        </authorList>
    </citation>
    <scope>NUCLEOTIDE SEQUENCE [LARGE SCALE GENOMIC DNA]</scope>
    <source>
        <strain evidence="17">JINMINGXINNONG_FW02</strain>
        <tissue evidence="17">Leaves</tissue>
    </source>
</reference>
<keyword evidence="11 16" id="KW-0503">Monooxygenase</keyword>
<evidence type="ECO:0000256" key="10">
    <source>
        <dbReference type="ARBA" id="ARBA00023004"/>
    </source>
</evidence>
<evidence type="ECO:0000256" key="11">
    <source>
        <dbReference type="ARBA" id="ARBA00023033"/>
    </source>
</evidence>
<dbReference type="Gene3D" id="1.10.630.10">
    <property type="entry name" value="Cytochrome P450"/>
    <property type="match status" value="1"/>
</dbReference>
<dbReference type="GO" id="GO:0005506">
    <property type="term" value="F:iron ion binding"/>
    <property type="evidence" value="ECO:0007669"/>
    <property type="project" value="InterPro"/>
</dbReference>
<dbReference type="FunFam" id="1.10.630.10:FF:000046">
    <property type="entry name" value="Cytochrome P450 90A1"/>
    <property type="match status" value="1"/>
</dbReference>
<evidence type="ECO:0000256" key="9">
    <source>
        <dbReference type="ARBA" id="ARBA00023002"/>
    </source>
</evidence>
<evidence type="ECO:0000256" key="8">
    <source>
        <dbReference type="ARBA" id="ARBA00022989"/>
    </source>
</evidence>
<sequence>MASFITPLILLFISALFLLLHRRSRYRRLRLRLPPGTLGLPFAGETLQLISAYKTDNPEPFIDHRVHRYGPIFTTHVFGEPTVFSADPETNRFILLNEGKLFECSYPGSISNLLGKHSLLLMKGSLHKRMHSLTMSFANSSIIKDHLLVDIDRLIRLNLDSWSDRVFLMEEAKKITFELTVKQLMSFDPGEWSETLRKEYVLVIEGFFTLPLPLFSTTYRRAIKARTKVAEALTLIVKERRKENVKEEKKNDMLGALLASGNHFSDEEIVDFMLALLVAGYETTSTIMTLAVKFLTETPLALAQLKEEHDQIRAKKSHPEEPLEWTDYKSMAFTQCVVNETLRVANIIGGIFRRAMTDINIKGYTIPKGWRVFASFRAVHLNPDHYKDARTFNPWRWQSNSEATSPGNVYTPFGGGPRLCPGYELARVVLSVFLHRIVTRYSWFPAEEDKLVFFPTTRTQKRYPIIVKRREEFRPKLSRGLCRRVEIASHCRAGAGSAAESPLPPQLPSFAAVAGLRSSTGLSPLLI</sequence>
<dbReference type="Proteomes" id="UP001374584">
    <property type="component" value="Unassembled WGS sequence"/>
</dbReference>
<dbReference type="GO" id="GO:0016132">
    <property type="term" value="P:brassinosteroid biosynthetic process"/>
    <property type="evidence" value="ECO:0007669"/>
    <property type="project" value="TreeGrafter"/>
</dbReference>
<gene>
    <name evidence="17" type="ORF">VNO80_05864</name>
</gene>
<protein>
    <recommendedName>
        <fullName evidence="19">Cytochrome P450 90A1</fullName>
    </recommendedName>
</protein>
<dbReference type="PRINTS" id="PR00385">
    <property type="entry name" value="P450"/>
</dbReference>
<dbReference type="InterPro" id="IPR017972">
    <property type="entry name" value="Cyt_P450_CS"/>
</dbReference>
<feature type="binding site" description="axial binding residue" evidence="15">
    <location>
        <position position="420"/>
    </location>
    <ligand>
        <name>heme</name>
        <dbReference type="ChEBI" id="CHEBI:30413"/>
    </ligand>
    <ligandPart>
        <name>Fe</name>
        <dbReference type="ChEBI" id="CHEBI:18248"/>
    </ligandPart>
</feature>
<organism evidence="17 18">
    <name type="scientific">Phaseolus coccineus</name>
    <name type="common">Scarlet runner bean</name>
    <name type="synonym">Phaseolus multiflorus</name>
    <dbReference type="NCBI Taxonomy" id="3886"/>
    <lineage>
        <taxon>Eukaryota</taxon>
        <taxon>Viridiplantae</taxon>
        <taxon>Streptophyta</taxon>
        <taxon>Embryophyta</taxon>
        <taxon>Tracheophyta</taxon>
        <taxon>Spermatophyta</taxon>
        <taxon>Magnoliopsida</taxon>
        <taxon>eudicotyledons</taxon>
        <taxon>Gunneridae</taxon>
        <taxon>Pentapetalae</taxon>
        <taxon>rosids</taxon>
        <taxon>fabids</taxon>
        <taxon>Fabales</taxon>
        <taxon>Fabaceae</taxon>
        <taxon>Papilionoideae</taxon>
        <taxon>50 kb inversion clade</taxon>
        <taxon>NPAAA clade</taxon>
        <taxon>indigoferoid/millettioid clade</taxon>
        <taxon>Phaseoleae</taxon>
        <taxon>Phaseolus</taxon>
    </lineage>
</organism>